<dbReference type="RefSeq" id="WP_130021720.1">
    <property type="nucleotide sequence ID" value="NZ_SEWF01000020.1"/>
</dbReference>
<evidence type="ECO:0000256" key="1">
    <source>
        <dbReference type="SAM" id="SignalP"/>
    </source>
</evidence>
<dbReference type="AlphaFoldDB" id="A0A4Q5LYJ1"/>
<dbReference type="OrthoDB" id="176168at2"/>
<dbReference type="Gene3D" id="2.60.120.560">
    <property type="entry name" value="Exo-inulinase, domain 1"/>
    <property type="match status" value="1"/>
</dbReference>
<keyword evidence="4" id="KW-1185">Reference proteome</keyword>
<accession>A0A4Q5LYJ1</accession>
<dbReference type="Proteomes" id="UP000293162">
    <property type="component" value="Unassembled WGS sequence"/>
</dbReference>
<dbReference type="Pfam" id="PF06439">
    <property type="entry name" value="3keto-disac_hyd"/>
    <property type="match status" value="1"/>
</dbReference>
<evidence type="ECO:0000313" key="4">
    <source>
        <dbReference type="Proteomes" id="UP000293162"/>
    </source>
</evidence>
<dbReference type="GO" id="GO:0016787">
    <property type="term" value="F:hydrolase activity"/>
    <property type="evidence" value="ECO:0007669"/>
    <property type="project" value="InterPro"/>
</dbReference>
<evidence type="ECO:0000259" key="2">
    <source>
        <dbReference type="Pfam" id="PF06439"/>
    </source>
</evidence>
<sequence length="249" mass="27522">MQKIICQLALAAISLGGFAQNFKVPETTEVWEPKPKLVVPAKTPGGAPSDAVILFDGSGLDAWQQTKDKAPAKWLVKDGAMIAKNGTGELRTKQEFGSFQLHVEFSTPLDSKKMGYPNGGNSGVFLHGKYEIQIFDSYNNEVPIYANGQAGSVYKQVIPMANSMLKPGEWNTYDIFFTAPKFRYNGSVETPAYVTVLMNGVLILNHFEIQGTIQYIGIPSYQYYSGKGPIALQEHGSEVSFRNIWIREL</sequence>
<feature type="domain" description="3-keto-alpha-glucoside-1,2-lyase/3-keto-2-hydroxy-glucal hydratase" evidence="2">
    <location>
        <begin position="51"/>
        <end position="247"/>
    </location>
</feature>
<organism evidence="3 4">
    <name type="scientific">Emticicia agri</name>
    <dbReference type="NCBI Taxonomy" id="2492393"/>
    <lineage>
        <taxon>Bacteria</taxon>
        <taxon>Pseudomonadati</taxon>
        <taxon>Bacteroidota</taxon>
        <taxon>Cytophagia</taxon>
        <taxon>Cytophagales</taxon>
        <taxon>Leadbetterellaceae</taxon>
        <taxon>Emticicia</taxon>
    </lineage>
</organism>
<comment type="caution">
    <text evidence="3">The sequence shown here is derived from an EMBL/GenBank/DDBJ whole genome shotgun (WGS) entry which is preliminary data.</text>
</comment>
<evidence type="ECO:0000313" key="3">
    <source>
        <dbReference type="EMBL" id="RYU94874.1"/>
    </source>
</evidence>
<dbReference type="InterPro" id="IPR010496">
    <property type="entry name" value="AL/BT2_dom"/>
</dbReference>
<name>A0A4Q5LYJ1_9BACT</name>
<proteinExistence type="predicted"/>
<feature type="chain" id="PRO_5020568421" evidence="1">
    <location>
        <begin position="20"/>
        <end position="249"/>
    </location>
</feature>
<gene>
    <name evidence="3" type="ORF">EWM59_14370</name>
</gene>
<dbReference type="EMBL" id="SEWF01000020">
    <property type="protein sequence ID" value="RYU94874.1"/>
    <property type="molecule type" value="Genomic_DNA"/>
</dbReference>
<keyword evidence="1" id="KW-0732">Signal</keyword>
<reference evidence="3 4" key="1">
    <citation type="submission" date="2019-02" db="EMBL/GenBank/DDBJ databases">
        <title>Bacterial novel species Emticicia sp. 17J42-9 isolated from soil.</title>
        <authorList>
            <person name="Jung H.-Y."/>
        </authorList>
    </citation>
    <scope>NUCLEOTIDE SEQUENCE [LARGE SCALE GENOMIC DNA]</scope>
    <source>
        <strain evidence="3 4">17J42-9</strain>
    </source>
</reference>
<protein>
    <submittedName>
        <fullName evidence="3">DUF1080 domain-containing protein</fullName>
    </submittedName>
</protein>
<feature type="signal peptide" evidence="1">
    <location>
        <begin position="1"/>
        <end position="19"/>
    </location>
</feature>